<feature type="compositionally biased region" description="Basic and acidic residues" evidence="1">
    <location>
        <begin position="320"/>
        <end position="333"/>
    </location>
</feature>
<dbReference type="Proteomes" id="UP001642482">
    <property type="component" value="Unassembled WGS sequence"/>
</dbReference>
<organism evidence="2 3">
    <name type="scientific">Sporothrix eucalyptigena</name>
    <dbReference type="NCBI Taxonomy" id="1812306"/>
    <lineage>
        <taxon>Eukaryota</taxon>
        <taxon>Fungi</taxon>
        <taxon>Dikarya</taxon>
        <taxon>Ascomycota</taxon>
        <taxon>Pezizomycotina</taxon>
        <taxon>Sordariomycetes</taxon>
        <taxon>Sordariomycetidae</taxon>
        <taxon>Ophiostomatales</taxon>
        <taxon>Ophiostomataceae</taxon>
        <taxon>Sporothrix</taxon>
    </lineage>
</organism>
<gene>
    <name evidence="2" type="ORF">SEUCBS140593_004445</name>
</gene>
<proteinExistence type="predicted"/>
<dbReference type="EMBL" id="CAWUHD010000038">
    <property type="protein sequence ID" value="CAK7221064.1"/>
    <property type="molecule type" value="Genomic_DNA"/>
</dbReference>
<protein>
    <submittedName>
        <fullName evidence="2">Uncharacterized protein</fullName>
    </submittedName>
</protein>
<name>A0ABP0BN42_9PEZI</name>
<evidence type="ECO:0000313" key="3">
    <source>
        <dbReference type="Proteomes" id="UP001642482"/>
    </source>
</evidence>
<feature type="region of interest" description="Disordered" evidence="1">
    <location>
        <begin position="320"/>
        <end position="349"/>
    </location>
</feature>
<sequence length="349" mass="41002">MVSPHAHLPLISALTTFYRLLVDLRHVPEAKLLEPSWPDEREDGWKRHPPHSINAAAARLHGFSDAAIDLAYRVPYVTEDYTYVFMETEAISYLRSSVATALESRESSHDEDEKMDLDNLTEEEDPFGEGMDGWDYARDPTYQERTDLWDGRDVLLLTIGHVYGTELVYDLERQTITEWYHFRVEHDDFDAVPAYPMTSPDNPLYVWIRKLLTLRNVALESHILPPPDWPANPDLAHEWHLFPAVQRWEWIEMVRDYDAKRDVASVYVEYGWDSGALDIEEQQGGDVPIWERLEKARERATQSFRGKEFETYRETWLEEMHERRQRERHESKAQFDSTAESNNHDQAPI</sequence>
<reference evidence="2 3" key="1">
    <citation type="submission" date="2024-01" db="EMBL/GenBank/DDBJ databases">
        <authorList>
            <person name="Allen C."/>
            <person name="Tagirdzhanova G."/>
        </authorList>
    </citation>
    <scope>NUCLEOTIDE SEQUENCE [LARGE SCALE GENOMIC DNA]</scope>
</reference>
<accession>A0ABP0BN42</accession>
<evidence type="ECO:0000313" key="2">
    <source>
        <dbReference type="EMBL" id="CAK7221064.1"/>
    </source>
</evidence>
<keyword evidence="3" id="KW-1185">Reference proteome</keyword>
<feature type="compositionally biased region" description="Polar residues" evidence="1">
    <location>
        <begin position="334"/>
        <end position="349"/>
    </location>
</feature>
<evidence type="ECO:0000256" key="1">
    <source>
        <dbReference type="SAM" id="MobiDB-lite"/>
    </source>
</evidence>
<comment type="caution">
    <text evidence="2">The sequence shown here is derived from an EMBL/GenBank/DDBJ whole genome shotgun (WGS) entry which is preliminary data.</text>
</comment>